<evidence type="ECO:0000313" key="3">
    <source>
        <dbReference type="Proteomes" id="UP000653127"/>
    </source>
</evidence>
<dbReference type="InterPro" id="IPR015424">
    <property type="entry name" value="PyrdxlP-dep_Trfase"/>
</dbReference>
<dbReference type="PANTHER" id="PTHR30244">
    <property type="entry name" value="TRANSAMINASE"/>
    <property type="match status" value="1"/>
</dbReference>
<organism evidence="2 3">
    <name type="scientific">Ligaoa zhengdingensis</name>
    <dbReference type="NCBI Taxonomy" id="2763658"/>
    <lineage>
        <taxon>Bacteria</taxon>
        <taxon>Bacillati</taxon>
        <taxon>Bacillota</taxon>
        <taxon>Clostridia</taxon>
        <taxon>Eubacteriales</taxon>
        <taxon>Oscillospiraceae</taxon>
        <taxon>Ligaoa</taxon>
    </lineage>
</organism>
<keyword evidence="3" id="KW-1185">Reference proteome</keyword>
<dbReference type="EMBL" id="JACRST010000003">
    <property type="protein sequence ID" value="MBC8546011.1"/>
    <property type="molecule type" value="Genomic_DNA"/>
</dbReference>
<dbReference type="PANTHER" id="PTHR30244:SF34">
    <property type="entry name" value="DTDP-4-AMINO-4,6-DIDEOXYGALACTOSE TRANSAMINASE"/>
    <property type="match status" value="1"/>
</dbReference>
<gene>
    <name evidence="2" type="ORF">H8711_03555</name>
</gene>
<proteinExistence type="inferred from homology"/>
<dbReference type="RefSeq" id="WP_249282163.1">
    <property type="nucleotide sequence ID" value="NZ_JACRST010000003.1"/>
</dbReference>
<dbReference type="Gene3D" id="3.40.640.10">
    <property type="entry name" value="Type I PLP-dependent aspartate aminotransferase-like (Major domain)"/>
    <property type="match status" value="1"/>
</dbReference>
<keyword evidence="2" id="KW-0808">Transferase</keyword>
<dbReference type="Proteomes" id="UP000653127">
    <property type="component" value="Unassembled WGS sequence"/>
</dbReference>
<keyword evidence="2" id="KW-0032">Aminotransferase</keyword>
<accession>A0A926DXN7</accession>
<comment type="caution">
    <text evidence="2">The sequence shown here is derived from an EMBL/GenBank/DDBJ whole genome shotgun (WGS) entry which is preliminary data.</text>
</comment>
<evidence type="ECO:0000256" key="1">
    <source>
        <dbReference type="RuleBase" id="RU004508"/>
    </source>
</evidence>
<dbReference type="InterPro" id="IPR000653">
    <property type="entry name" value="DegT/StrS_aminotransferase"/>
</dbReference>
<protein>
    <submittedName>
        <fullName evidence="2">DegT/DnrJ/EryC1/StrS aminotransferase family protein</fullName>
    </submittedName>
</protein>
<name>A0A926DXN7_9FIRM</name>
<dbReference type="PIRSF" id="PIRSF000390">
    <property type="entry name" value="PLP_StrS"/>
    <property type="match status" value="1"/>
</dbReference>
<dbReference type="SUPFAM" id="SSF53383">
    <property type="entry name" value="PLP-dependent transferases"/>
    <property type="match status" value="1"/>
</dbReference>
<evidence type="ECO:0000313" key="2">
    <source>
        <dbReference type="EMBL" id="MBC8546011.1"/>
    </source>
</evidence>
<keyword evidence="1" id="KW-0663">Pyridoxal phosphate</keyword>
<dbReference type="GO" id="GO:0030170">
    <property type="term" value="F:pyridoxal phosphate binding"/>
    <property type="evidence" value="ECO:0007669"/>
    <property type="project" value="TreeGrafter"/>
</dbReference>
<dbReference type="InterPro" id="IPR015422">
    <property type="entry name" value="PyrdxlP-dep_Trfase_small"/>
</dbReference>
<dbReference type="AlphaFoldDB" id="A0A926DXN7"/>
<dbReference type="GO" id="GO:0008483">
    <property type="term" value="F:transaminase activity"/>
    <property type="evidence" value="ECO:0007669"/>
    <property type="project" value="UniProtKB-KW"/>
</dbReference>
<dbReference type="InterPro" id="IPR015421">
    <property type="entry name" value="PyrdxlP-dep_Trfase_major"/>
</dbReference>
<dbReference type="Gene3D" id="3.90.1150.10">
    <property type="entry name" value="Aspartate Aminotransferase, domain 1"/>
    <property type="match status" value="1"/>
</dbReference>
<reference evidence="2" key="1">
    <citation type="submission" date="2020-08" db="EMBL/GenBank/DDBJ databases">
        <title>Genome public.</title>
        <authorList>
            <person name="Liu C."/>
            <person name="Sun Q."/>
        </authorList>
    </citation>
    <scope>NUCLEOTIDE SEQUENCE</scope>
    <source>
        <strain evidence="2">NSJ-31</strain>
    </source>
</reference>
<dbReference type="Pfam" id="PF01041">
    <property type="entry name" value="DegT_DnrJ_EryC1"/>
    <property type="match status" value="1"/>
</dbReference>
<comment type="similarity">
    <text evidence="1">Belongs to the DegT/DnrJ/EryC1 family.</text>
</comment>
<sequence length="375" mass="40998">MPMEPHDLLSPQVKQEIADIFRACEEDTPRTMSICQLSWTLQEQYHTAHALPVASGTAALLAALRVLHITEPQDEVICPVNGYPAMVNAIVAAGATPVFCDVGDDLVLSAEAVAPWITPRTRAILMMQRFGFPGDPAAFRALRAEHSGLRVVIDARQAYLPYVKSHHDLASCADAVVLSFGKGGIINAGGGGALLTNDAELSVAAANFIRHGSSQTPFFQQFGLNCTISELQALLILTLLDSYEDRYSKRMGRAQVILRALQPLGYKPIPGFNETPNACHRLILQLPDAVEDPRQFISRINSGGVLMRQAFPMLLSEYCAQQGLRYRSVPDGSLFPNASKHKERYVAILVDSRSGPDMVERLRRQSAALLNLPLT</sequence>
<dbReference type="GO" id="GO:0000271">
    <property type="term" value="P:polysaccharide biosynthetic process"/>
    <property type="evidence" value="ECO:0007669"/>
    <property type="project" value="TreeGrafter"/>
</dbReference>